<dbReference type="GeneID" id="73904159"/>
<name>A0ABD5NMK0_9EURY</name>
<evidence type="ECO:0008006" key="3">
    <source>
        <dbReference type="Google" id="ProtNLM"/>
    </source>
</evidence>
<protein>
    <recommendedName>
        <fullName evidence="3">Small CPxCG-related zinc finger protein</fullName>
    </recommendedName>
</protein>
<dbReference type="EMBL" id="JBHSAQ010000003">
    <property type="protein sequence ID" value="MFC3958228.1"/>
    <property type="molecule type" value="Genomic_DNA"/>
</dbReference>
<dbReference type="Proteomes" id="UP001595846">
    <property type="component" value="Unassembled WGS sequence"/>
</dbReference>
<gene>
    <name evidence="1" type="ORF">ACFOUR_07575</name>
</gene>
<keyword evidence="2" id="KW-1185">Reference proteome</keyword>
<comment type="caution">
    <text evidence="1">The sequence shown here is derived from an EMBL/GenBank/DDBJ whole genome shotgun (WGS) entry which is preliminary data.</text>
</comment>
<dbReference type="RefSeq" id="WP_256531421.1">
    <property type="nucleotide sequence ID" value="NZ_CP101824.1"/>
</dbReference>
<evidence type="ECO:0000313" key="2">
    <source>
        <dbReference type="Proteomes" id="UP001595846"/>
    </source>
</evidence>
<proteinExistence type="predicted"/>
<reference evidence="1 2" key="1">
    <citation type="journal article" date="2019" name="Int. J. Syst. Evol. Microbiol.">
        <title>The Global Catalogue of Microorganisms (GCM) 10K type strain sequencing project: providing services to taxonomists for standard genome sequencing and annotation.</title>
        <authorList>
            <consortium name="The Broad Institute Genomics Platform"/>
            <consortium name="The Broad Institute Genome Sequencing Center for Infectious Disease"/>
            <person name="Wu L."/>
            <person name="Ma J."/>
        </authorList>
    </citation>
    <scope>NUCLEOTIDE SEQUENCE [LARGE SCALE GENOMIC DNA]</scope>
    <source>
        <strain evidence="1 2">IBRC-M 10256</strain>
    </source>
</reference>
<organism evidence="1 2">
    <name type="scientific">Halovivax cerinus</name>
    <dbReference type="NCBI Taxonomy" id="1487865"/>
    <lineage>
        <taxon>Archaea</taxon>
        <taxon>Methanobacteriati</taxon>
        <taxon>Methanobacteriota</taxon>
        <taxon>Stenosarchaea group</taxon>
        <taxon>Halobacteria</taxon>
        <taxon>Halobacteriales</taxon>
        <taxon>Natrialbaceae</taxon>
        <taxon>Halovivax</taxon>
    </lineage>
</organism>
<sequence>MSHPERYFNVDVGRLGGTGMLDTVREFLGGTGDNGEDVYECRRCGTTVDTTTTACPACGNDDIVVHSTK</sequence>
<evidence type="ECO:0000313" key="1">
    <source>
        <dbReference type="EMBL" id="MFC3958228.1"/>
    </source>
</evidence>
<accession>A0ABD5NMK0</accession>
<dbReference type="AlphaFoldDB" id="A0ABD5NMK0"/>